<dbReference type="Proteomes" id="UP000824469">
    <property type="component" value="Unassembled WGS sequence"/>
</dbReference>
<dbReference type="AlphaFoldDB" id="A0AA38G5N7"/>
<feature type="non-terminal residue" evidence="1">
    <location>
        <position position="54"/>
    </location>
</feature>
<protein>
    <submittedName>
        <fullName evidence="1">Uncharacterized protein</fullName>
    </submittedName>
</protein>
<feature type="non-terminal residue" evidence="1">
    <location>
        <position position="1"/>
    </location>
</feature>
<organism evidence="1 2">
    <name type="scientific">Taxus chinensis</name>
    <name type="common">Chinese yew</name>
    <name type="synonym">Taxus wallichiana var. chinensis</name>
    <dbReference type="NCBI Taxonomy" id="29808"/>
    <lineage>
        <taxon>Eukaryota</taxon>
        <taxon>Viridiplantae</taxon>
        <taxon>Streptophyta</taxon>
        <taxon>Embryophyta</taxon>
        <taxon>Tracheophyta</taxon>
        <taxon>Spermatophyta</taxon>
        <taxon>Pinopsida</taxon>
        <taxon>Pinidae</taxon>
        <taxon>Conifers II</taxon>
        <taxon>Cupressales</taxon>
        <taxon>Taxaceae</taxon>
        <taxon>Taxus</taxon>
    </lineage>
</organism>
<accession>A0AA38G5N7</accession>
<evidence type="ECO:0000313" key="1">
    <source>
        <dbReference type="EMBL" id="KAH9315670.1"/>
    </source>
</evidence>
<name>A0AA38G5N7_TAXCH</name>
<sequence>VAVLKVSFLGVLIMGVWKVDVSRGGVDIGVIFDFDVGVVLLRMGVGVYVEMGVE</sequence>
<proteinExistence type="predicted"/>
<gene>
    <name evidence="1" type="ORF">KI387_024297</name>
</gene>
<keyword evidence="2" id="KW-1185">Reference proteome</keyword>
<comment type="caution">
    <text evidence="1">The sequence shown here is derived from an EMBL/GenBank/DDBJ whole genome shotgun (WGS) entry which is preliminary data.</text>
</comment>
<reference evidence="1 2" key="1">
    <citation type="journal article" date="2021" name="Nat. Plants">
        <title>The Taxus genome provides insights into paclitaxel biosynthesis.</title>
        <authorList>
            <person name="Xiong X."/>
            <person name="Gou J."/>
            <person name="Liao Q."/>
            <person name="Li Y."/>
            <person name="Zhou Q."/>
            <person name="Bi G."/>
            <person name="Li C."/>
            <person name="Du R."/>
            <person name="Wang X."/>
            <person name="Sun T."/>
            <person name="Guo L."/>
            <person name="Liang H."/>
            <person name="Lu P."/>
            <person name="Wu Y."/>
            <person name="Zhang Z."/>
            <person name="Ro D.K."/>
            <person name="Shang Y."/>
            <person name="Huang S."/>
            <person name="Yan J."/>
        </authorList>
    </citation>
    <scope>NUCLEOTIDE SEQUENCE [LARGE SCALE GENOMIC DNA]</scope>
    <source>
        <strain evidence="1">Ta-2019</strain>
    </source>
</reference>
<evidence type="ECO:0000313" key="2">
    <source>
        <dbReference type="Proteomes" id="UP000824469"/>
    </source>
</evidence>
<dbReference type="EMBL" id="JAHRHJ020000005">
    <property type="protein sequence ID" value="KAH9315670.1"/>
    <property type="molecule type" value="Genomic_DNA"/>
</dbReference>